<dbReference type="InterPro" id="IPR018060">
    <property type="entry name" value="HTH_AraC"/>
</dbReference>
<dbReference type="Proteomes" id="UP001060336">
    <property type="component" value="Chromosome"/>
</dbReference>
<dbReference type="InterPro" id="IPR014048">
    <property type="entry name" value="MethylDNA_cys_MeTrfase_DNA-bd"/>
</dbReference>
<feature type="binding site" evidence="16">
    <location>
        <position position="76"/>
    </location>
    <ligand>
        <name>DNA</name>
        <dbReference type="ChEBI" id="CHEBI:16991"/>
    </ligand>
</feature>
<dbReference type="InterPro" id="IPR016221">
    <property type="entry name" value="Bifunct_regulatory_prot_Ada"/>
</dbReference>
<dbReference type="RefSeq" id="WP_257771927.1">
    <property type="nucleotide sequence ID" value="NZ_CP102480.1"/>
</dbReference>
<dbReference type="InterPro" id="IPR036631">
    <property type="entry name" value="MGMT_N_sf"/>
</dbReference>
<evidence type="ECO:0000259" key="18">
    <source>
        <dbReference type="PROSITE" id="PS01124"/>
    </source>
</evidence>
<dbReference type="PANTHER" id="PTHR10815">
    <property type="entry name" value="METHYLATED-DNA--PROTEIN-CYSTEINE METHYLTRANSFERASE"/>
    <property type="match status" value="1"/>
</dbReference>
<dbReference type="GO" id="GO:0032259">
    <property type="term" value="P:methylation"/>
    <property type="evidence" value="ECO:0007669"/>
    <property type="project" value="UniProtKB-KW"/>
</dbReference>
<feature type="binding site" evidence="16">
    <location>
        <position position="43"/>
    </location>
    <ligand>
        <name>DNA</name>
        <dbReference type="ChEBI" id="CHEBI:16991"/>
    </ligand>
</feature>
<keyword evidence="12" id="KW-0804">Transcription</keyword>
<dbReference type="GO" id="GO:0043565">
    <property type="term" value="F:sequence-specific DNA binding"/>
    <property type="evidence" value="ECO:0007669"/>
    <property type="project" value="InterPro"/>
</dbReference>
<evidence type="ECO:0000256" key="12">
    <source>
        <dbReference type="ARBA" id="ARBA00023163"/>
    </source>
</evidence>
<dbReference type="AlphaFoldDB" id="A0A9J7B355"/>
<keyword evidence="10 19" id="KW-0238">DNA-binding</keyword>
<dbReference type="Gene3D" id="1.10.10.60">
    <property type="entry name" value="Homeodomain-like"/>
    <property type="match status" value="1"/>
</dbReference>
<gene>
    <name evidence="19" type="primary">ada</name>
    <name evidence="19" type="ORF">NUH88_10320</name>
</gene>
<evidence type="ECO:0000256" key="11">
    <source>
        <dbReference type="ARBA" id="ARBA00023159"/>
    </source>
</evidence>
<feature type="binding site" evidence="17">
    <location>
        <position position="51"/>
    </location>
    <ligand>
        <name>Zn(2+)</name>
        <dbReference type="ChEBI" id="CHEBI:29105"/>
    </ligand>
</feature>
<dbReference type="CDD" id="cd06445">
    <property type="entry name" value="ATase"/>
    <property type="match status" value="1"/>
</dbReference>
<dbReference type="Gene3D" id="3.40.10.10">
    <property type="entry name" value="DNA Methylphosphotriester Repair Domain"/>
    <property type="match status" value="1"/>
</dbReference>
<feature type="binding site" evidence="16">
    <location>
        <position position="52"/>
    </location>
    <ligand>
        <name>DNA</name>
        <dbReference type="ChEBI" id="CHEBI:16991"/>
    </ligand>
</feature>
<dbReference type="InterPro" id="IPR008332">
    <property type="entry name" value="MethylG_MeTrfase_N"/>
</dbReference>
<dbReference type="PROSITE" id="PS00041">
    <property type="entry name" value="HTH_ARAC_FAMILY_1"/>
    <property type="match status" value="1"/>
</dbReference>
<accession>A0A9J7B355</accession>
<dbReference type="InterPro" id="IPR036217">
    <property type="entry name" value="MethylDNA_cys_MeTrfase_DNAb"/>
</dbReference>
<dbReference type="EC" id="2.1.1.63" evidence="3"/>
<dbReference type="Pfam" id="PF02805">
    <property type="entry name" value="Ada_Zn_binding"/>
    <property type="match status" value="1"/>
</dbReference>
<dbReference type="GO" id="GO:0003700">
    <property type="term" value="F:DNA-binding transcription factor activity"/>
    <property type="evidence" value="ECO:0007669"/>
    <property type="project" value="InterPro"/>
</dbReference>
<dbReference type="Pfam" id="PF01035">
    <property type="entry name" value="DNA_binding_1"/>
    <property type="match status" value="1"/>
</dbReference>
<dbReference type="Pfam" id="PF02870">
    <property type="entry name" value="Methyltransf_1N"/>
    <property type="match status" value="1"/>
</dbReference>
<dbReference type="NCBIfam" id="NF011964">
    <property type="entry name" value="PRK15435.1"/>
    <property type="match status" value="1"/>
</dbReference>
<comment type="cofactor">
    <cofactor evidence="16">
        <name>Zn(2+)</name>
        <dbReference type="ChEBI" id="CHEBI:29105"/>
    </cofactor>
    <text evidence="16">Binds 1 zinc ion per subunit.</text>
</comment>
<evidence type="ECO:0000256" key="5">
    <source>
        <dbReference type="ARBA" id="ARBA00022679"/>
    </source>
</evidence>
<dbReference type="SUPFAM" id="SSF53155">
    <property type="entry name" value="Methylated DNA-protein cysteine methyltransferase domain"/>
    <property type="match status" value="1"/>
</dbReference>
<keyword evidence="4 19" id="KW-0489">Methyltransferase</keyword>
<dbReference type="EMBL" id="CP102480">
    <property type="protein sequence ID" value="UUX52077.1"/>
    <property type="molecule type" value="Genomic_DNA"/>
</dbReference>
<dbReference type="SUPFAM" id="SSF46689">
    <property type="entry name" value="Homeodomain-like"/>
    <property type="match status" value="1"/>
</dbReference>
<dbReference type="GO" id="GO:0003908">
    <property type="term" value="F:methylated-DNA-[protein]-cysteine S-methyltransferase activity"/>
    <property type="evidence" value="ECO:0007669"/>
    <property type="project" value="UniProtKB-EC"/>
</dbReference>
<feature type="binding site" evidence="17">
    <location>
        <position position="47"/>
    </location>
    <ligand>
        <name>Zn(2+)</name>
        <dbReference type="ChEBI" id="CHEBI:29105"/>
    </ligand>
</feature>
<dbReference type="InterPro" id="IPR004026">
    <property type="entry name" value="Ada_DNA_repair_Zn-bd"/>
</dbReference>
<feature type="binding site" evidence="17">
    <location>
        <position position="81"/>
    </location>
    <ligand>
        <name>Zn(2+)</name>
        <dbReference type="ChEBI" id="CHEBI:29105"/>
    </ligand>
</feature>
<dbReference type="KEGG" id="naci:NUH88_10320"/>
<reference evidence="19" key="1">
    <citation type="submission" date="2022-08" db="EMBL/GenBank/DDBJ databases">
        <title>Nisaea acidiphila sp. nov., isolated from a marine algal debris and emended description of the genus Nisaea Urios et al. 2008.</title>
        <authorList>
            <person name="Kwon K."/>
        </authorList>
    </citation>
    <scope>NUCLEOTIDE SEQUENCE</scope>
    <source>
        <strain evidence="19">MEBiC11861</strain>
    </source>
</reference>
<evidence type="ECO:0000256" key="17">
    <source>
        <dbReference type="PIRSR" id="PIRSR000409-3"/>
    </source>
</evidence>
<dbReference type="GO" id="GO:0006281">
    <property type="term" value="P:DNA repair"/>
    <property type="evidence" value="ECO:0007669"/>
    <property type="project" value="UniProtKB-KW"/>
</dbReference>
<dbReference type="PANTHER" id="PTHR10815:SF5">
    <property type="entry name" value="METHYLATED-DNA--PROTEIN-CYSTEINE METHYLTRANSFERASE"/>
    <property type="match status" value="1"/>
</dbReference>
<keyword evidence="9" id="KW-0805">Transcription regulation</keyword>
<dbReference type="NCBIfam" id="TIGR00589">
    <property type="entry name" value="ogt"/>
    <property type="match status" value="1"/>
</dbReference>
<evidence type="ECO:0000256" key="15">
    <source>
        <dbReference type="PIRSR" id="PIRSR000409-1"/>
    </source>
</evidence>
<keyword evidence="7" id="KW-0227">DNA damage</keyword>
<comment type="similarity">
    <text evidence="2">Belongs to the MGMT family.</text>
</comment>
<dbReference type="Gene3D" id="3.30.160.70">
    <property type="entry name" value="Methylated DNA-protein cysteine methyltransferase domain"/>
    <property type="match status" value="1"/>
</dbReference>
<dbReference type="GO" id="GO:0008270">
    <property type="term" value="F:zinc ion binding"/>
    <property type="evidence" value="ECO:0007669"/>
    <property type="project" value="InterPro"/>
</dbReference>
<dbReference type="Gene3D" id="1.10.10.10">
    <property type="entry name" value="Winged helix-like DNA-binding domain superfamily/Winged helix DNA-binding domain"/>
    <property type="match status" value="1"/>
</dbReference>
<evidence type="ECO:0000256" key="8">
    <source>
        <dbReference type="ARBA" id="ARBA00022833"/>
    </source>
</evidence>
<sequence length="370" mass="39246">MPDEGMAARGATRGFDDDAARWAAVTGNDASADGHFYYAVITTGVYCRPSCRSRMPKRENVQFYDNAAAAEAAGYRPCRKCLGQDAAEIRRREAVTRACALLDGAEETAPTLDALAAETGLSPYHLQRTFKAVTGVTPRQYWDARRLARLRQNLKSGEAVAPALYGAGYGSSSRLYEKARGQLGMTPATYGKGGKGAVIAFTTAASPLGPLLVAATEAGICFVSLGNEVSALETGLREEFPRAEIVREDETLGELTDRVLASLDGGTPDSALPLDIQATAFQRQVWEALMAIPAGETRTYGELAEAIGKPGAARAVGRACGSNRVALVIPCHRAVGANGSLTGYRWGTERKRRLLDAERAGNAKRLAAAG</sequence>
<dbReference type="SMART" id="SM00342">
    <property type="entry name" value="HTH_ARAC"/>
    <property type="match status" value="1"/>
</dbReference>
<dbReference type="InterPro" id="IPR036388">
    <property type="entry name" value="WH-like_DNA-bd_sf"/>
</dbReference>
<name>A0A9J7B355_9PROT</name>
<dbReference type="PROSITE" id="PS01124">
    <property type="entry name" value="HTH_ARAC_FAMILY_2"/>
    <property type="match status" value="1"/>
</dbReference>
<keyword evidence="8 16" id="KW-0862">Zinc</keyword>
<evidence type="ECO:0000256" key="4">
    <source>
        <dbReference type="ARBA" id="ARBA00022603"/>
    </source>
</evidence>
<dbReference type="FunFam" id="1.10.10.10:FF:000214">
    <property type="entry name" value="Methylated-DNA--protein-cysteine methyltransferase"/>
    <property type="match status" value="1"/>
</dbReference>
<evidence type="ECO:0000256" key="2">
    <source>
        <dbReference type="ARBA" id="ARBA00008711"/>
    </source>
</evidence>
<evidence type="ECO:0000256" key="14">
    <source>
        <dbReference type="ARBA" id="ARBA00049348"/>
    </source>
</evidence>
<evidence type="ECO:0000256" key="1">
    <source>
        <dbReference type="ARBA" id="ARBA00001286"/>
    </source>
</evidence>
<evidence type="ECO:0000256" key="13">
    <source>
        <dbReference type="ARBA" id="ARBA00023204"/>
    </source>
</evidence>
<organism evidence="19 20">
    <name type="scientific">Nisaea acidiphila</name>
    <dbReference type="NCBI Taxonomy" id="1862145"/>
    <lineage>
        <taxon>Bacteria</taxon>
        <taxon>Pseudomonadati</taxon>
        <taxon>Pseudomonadota</taxon>
        <taxon>Alphaproteobacteria</taxon>
        <taxon>Rhodospirillales</taxon>
        <taxon>Thalassobaculaceae</taxon>
        <taxon>Nisaea</taxon>
    </lineage>
</organism>
<dbReference type="PIRSF" id="PIRSF000409">
    <property type="entry name" value="Ada"/>
    <property type="match status" value="1"/>
</dbReference>
<keyword evidence="11" id="KW-0010">Activator</keyword>
<comment type="catalytic activity">
    <reaction evidence="1">
        <text>a 4-O-methyl-thymidine in DNA + L-cysteinyl-[protein] = a thymidine in DNA + S-methyl-L-cysteinyl-[protein]</text>
        <dbReference type="Rhea" id="RHEA:53428"/>
        <dbReference type="Rhea" id="RHEA-COMP:10131"/>
        <dbReference type="Rhea" id="RHEA-COMP:10132"/>
        <dbReference type="Rhea" id="RHEA-COMP:13555"/>
        <dbReference type="Rhea" id="RHEA-COMP:13556"/>
        <dbReference type="ChEBI" id="CHEBI:29950"/>
        <dbReference type="ChEBI" id="CHEBI:82612"/>
        <dbReference type="ChEBI" id="CHEBI:137386"/>
        <dbReference type="ChEBI" id="CHEBI:137387"/>
        <dbReference type="EC" id="2.1.1.63"/>
    </reaction>
</comment>
<evidence type="ECO:0000256" key="10">
    <source>
        <dbReference type="ARBA" id="ARBA00023125"/>
    </source>
</evidence>
<evidence type="ECO:0000313" key="19">
    <source>
        <dbReference type="EMBL" id="UUX52077.1"/>
    </source>
</evidence>
<dbReference type="SUPFAM" id="SSF57884">
    <property type="entry name" value="Ada DNA repair protein, N-terminal domain (N-Ada 10)"/>
    <property type="match status" value="1"/>
</dbReference>
<dbReference type="SUPFAM" id="SSF46767">
    <property type="entry name" value="Methylated DNA-protein cysteine methyltransferase, C-terminal domain"/>
    <property type="match status" value="1"/>
</dbReference>
<dbReference type="InterPro" id="IPR018062">
    <property type="entry name" value="HTH_AraC-typ_CS"/>
</dbReference>
<feature type="domain" description="HTH araC/xylS-type" evidence="18">
    <location>
        <begin position="96"/>
        <end position="193"/>
    </location>
</feature>
<proteinExistence type="inferred from homology"/>
<evidence type="ECO:0000256" key="3">
    <source>
        <dbReference type="ARBA" id="ARBA00011918"/>
    </source>
</evidence>
<evidence type="ECO:0000313" key="20">
    <source>
        <dbReference type="Proteomes" id="UP001060336"/>
    </source>
</evidence>
<feature type="active site" description="Nucleophile; methyl group acceptor from either O6-methylguanine or O4-methylthymine" evidence="15">
    <location>
        <position position="331"/>
    </location>
</feature>
<feature type="binding site" evidence="17">
    <location>
        <position position="78"/>
    </location>
    <ligand>
        <name>Zn(2+)</name>
        <dbReference type="ChEBI" id="CHEBI:29105"/>
    </ligand>
</feature>
<dbReference type="Pfam" id="PF12833">
    <property type="entry name" value="HTH_18"/>
    <property type="match status" value="1"/>
</dbReference>
<dbReference type="InterPro" id="IPR035451">
    <property type="entry name" value="Ada-like_dom_sf"/>
</dbReference>
<keyword evidence="13" id="KW-0234">DNA repair</keyword>
<evidence type="ECO:0000256" key="6">
    <source>
        <dbReference type="ARBA" id="ARBA00022723"/>
    </source>
</evidence>
<keyword evidence="6 16" id="KW-0479">Metal-binding</keyword>
<feature type="active site" description="Nucleophile; methyl group acceptor from methylphosphotriester" evidence="15">
    <location>
        <position position="47"/>
    </location>
</feature>
<protein>
    <recommendedName>
        <fullName evidence="3">methylated-DNA--[protein]-cysteine S-methyltransferase</fullName>
        <ecNumber evidence="3">2.1.1.63</ecNumber>
    </recommendedName>
</protein>
<evidence type="ECO:0000256" key="7">
    <source>
        <dbReference type="ARBA" id="ARBA00022763"/>
    </source>
</evidence>
<feature type="binding site" evidence="16">
    <location>
        <position position="54"/>
    </location>
    <ligand>
        <name>DNA</name>
        <dbReference type="ChEBI" id="CHEBI:16991"/>
    </ligand>
</feature>
<comment type="catalytic activity">
    <reaction evidence="14">
        <text>a 6-O-methyl-2'-deoxyguanosine in DNA + L-cysteinyl-[protein] = S-methyl-L-cysteinyl-[protein] + a 2'-deoxyguanosine in DNA</text>
        <dbReference type="Rhea" id="RHEA:24000"/>
        <dbReference type="Rhea" id="RHEA-COMP:10131"/>
        <dbReference type="Rhea" id="RHEA-COMP:10132"/>
        <dbReference type="Rhea" id="RHEA-COMP:11367"/>
        <dbReference type="Rhea" id="RHEA-COMP:11368"/>
        <dbReference type="ChEBI" id="CHEBI:29950"/>
        <dbReference type="ChEBI" id="CHEBI:82612"/>
        <dbReference type="ChEBI" id="CHEBI:85445"/>
        <dbReference type="ChEBI" id="CHEBI:85448"/>
        <dbReference type="EC" id="2.1.1.63"/>
    </reaction>
</comment>
<keyword evidence="20" id="KW-1185">Reference proteome</keyword>
<dbReference type="InterPro" id="IPR009057">
    <property type="entry name" value="Homeodomain-like_sf"/>
</dbReference>
<evidence type="ECO:0000256" key="16">
    <source>
        <dbReference type="PIRSR" id="PIRSR000409-2"/>
    </source>
</evidence>
<evidence type="ECO:0000256" key="9">
    <source>
        <dbReference type="ARBA" id="ARBA00023015"/>
    </source>
</evidence>
<keyword evidence="5 19" id="KW-0808">Transferase</keyword>